<dbReference type="GO" id="GO:0046872">
    <property type="term" value="F:metal ion binding"/>
    <property type="evidence" value="ECO:0007669"/>
    <property type="project" value="UniProtKB-KW"/>
</dbReference>
<evidence type="ECO:0000256" key="5">
    <source>
        <dbReference type="ARBA" id="ARBA00012216"/>
    </source>
</evidence>
<feature type="binding site" evidence="19">
    <location>
        <position position="267"/>
    </location>
    <ligand>
        <name>Mg(2+)</name>
        <dbReference type="ChEBI" id="CHEBI:18420"/>
        <label>1</label>
    </ligand>
</feature>
<feature type="active site" evidence="18">
    <location>
        <position position="147"/>
    </location>
</feature>
<comment type="similarity">
    <text evidence="4 17">Belongs to the D-alanine--D-alanine ligase family.</text>
</comment>
<dbReference type="Gene3D" id="3.30.1490.20">
    <property type="entry name" value="ATP-grasp fold, A domain"/>
    <property type="match status" value="1"/>
</dbReference>
<dbReference type="OrthoDB" id="9813261at2"/>
<evidence type="ECO:0000256" key="13">
    <source>
        <dbReference type="ARBA" id="ARBA00022984"/>
    </source>
</evidence>
<evidence type="ECO:0000256" key="18">
    <source>
        <dbReference type="PIRSR" id="PIRSR039102-1"/>
    </source>
</evidence>
<keyword evidence="8 19" id="KW-0479">Metal-binding</keyword>
<evidence type="ECO:0000256" key="19">
    <source>
        <dbReference type="PIRSR" id="PIRSR039102-3"/>
    </source>
</evidence>
<dbReference type="GO" id="GO:0005524">
    <property type="term" value="F:ATP binding"/>
    <property type="evidence" value="ECO:0007669"/>
    <property type="project" value="UniProtKB-UniRule"/>
</dbReference>
<evidence type="ECO:0000256" key="11">
    <source>
        <dbReference type="ARBA" id="ARBA00022842"/>
    </source>
</evidence>
<feature type="binding site" evidence="19">
    <location>
        <position position="267"/>
    </location>
    <ligand>
        <name>Mg(2+)</name>
        <dbReference type="ChEBI" id="CHEBI:18420"/>
        <label>2</label>
    </ligand>
</feature>
<dbReference type="InterPro" id="IPR016185">
    <property type="entry name" value="PreATP-grasp_dom_sf"/>
</dbReference>
<dbReference type="EMBL" id="FPBL01000005">
    <property type="protein sequence ID" value="SFU60314.1"/>
    <property type="molecule type" value="Genomic_DNA"/>
</dbReference>
<evidence type="ECO:0000256" key="9">
    <source>
        <dbReference type="ARBA" id="ARBA00022741"/>
    </source>
</evidence>
<dbReference type="UniPathway" id="UPA00219"/>
<feature type="active site" evidence="18">
    <location>
        <position position="278"/>
    </location>
</feature>
<evidence type="ECO:0000256" key="14">
    <source>
        <dbReference type="ARBA" id="ARBA00023211"/>
    </source>
</evidence>
<sequence length="306" mass="33590">MNIRDLGKVAVLLGGRSAEREISLKSGHAVLAALQRSQVDAHAFDPVGQPLENLLKQGFDRVFIALHGRYGEDGSVQGALELMDLPYTGSGILASALAMDKWRTKMIWQAAGISTPDYVMLDADSNFQEVTDRLGLPLIIKPAREGSTIGLSKVDHEQDMQSAYQIAAQHDSLVMAEQFIQGVELTAAILDDMPLPLVRIDVTEGLYDYQAKYFSESTRYTCPSGLSETLTTHIQEQALYAHRILGCTGWSRVDLILDKNRHPFFLEANTSPGMTDHSLVPMAAQAAGISFDELVIQILELSCERA</sequence>
<evidence type="ECO:0000256" key="8">
    <source>
        <dbReference type="ARBA" id="ARBA00022723"/>
    </source>
</evidence>
<dbReference type="SUPFAM" id="SSF56059">
    <property type="entry name" value="Glutathione synthetase ATP-binding domain-like"/>
    <property type="match status" value="1"/>
</dbReference>
<protein>
    <recommendedName>
        <fullName evidence="5 17">D-alanine--D-alanine ligase</fullName>
        <ecNumber evidence="5 17">6.3.2.4</ecNumber>
    </recommendedName>
    <alternativeName>
        <fullName evidence="17">D-Ala-D-Ala ligase</fullName>
    </alternativeName>
    <alternativeName>
        <fullName evidence="17">D-alanylalanine synthetase</fullName>
    </alternativeName>
</protein>
<evidence type="ECO:0000256" key="7">
    <source>
        <dbReference type="ARBA" id="ARBA00022598"/>
    </source>
</evidence>
<dbReference type="GO" id="GO:0008716">
    <property type="term" value="F:D-alanine-D-alanine ligase activity"/>
    <property type="evidence" value="ECO:0007669"/>
    <property type="project" value="UniProtKB-UniRule"/>
</dbReference>
<comment type="catalytic activity">
    <reaction evidence="16 17">
        <text>2 D-alanine + ATP = D-alanyl-D-alanine + ADP + phosphate + H(+)</text>
        <dbReference type="Rhea" id="RHEA:11224"/>
        <dbReference type="ChEBI" id="CHEBI:15378"/>
        <dbReference type="ChEBI" id="CHEBI:30616"/>
        <dbReference type="ChEBI" id="CHEBI:43474"/>
        <dbReference type="ChEBI" id="CHEBI:57416"/>
        <dbReference type="ChEBI" id="CHEBI:57822"/>
        <dbReference type="ChEBI" id="CHEBI:456216"/>
        <dbReference type="EC" id="6.3.2.4"/>
    </reaction>
</comment>
<evidence type="ECO:0000256" key="20">
    <source>
        <dbReference type="PROSITE-ProRule" id="PRU00409"/>
    </source>
</evidence>
<comment type="subcellular location">
    <subcellularLocation>
        <location evidence="3 17">Cytoplasm</location>
    </subcellularLocation>
</comment>
<keyword evidence="10 20" id="KW-0067">ATP-binding</keyword>
<organism evidence="22 23">
    <name type="scientific">Nitrosomonas eutropha</name>
    <dbReference type="NCBI Taxonomy" id="916"/>
    <lineage>
        <taxon>Bacteria</taxon>
        <taxon>Pseudomonadati</taxon>
        <taxon>Pseudomonadota</taxon>
        <taxon>Betaproteobacteria</taxon>
        <taxon>Nitrosomonadales</taxon>
        <taxon>Nitrosomonadaceae</taxon>
        <taxon>Nitrosomonas</taxon>
    </lineage>
</organism>
<comment type="function">
    <text evidence="2 17">Cell wall formation.</text>
</comment>
<dbReference type="NCBIfam" id="NF002378">
    <property type="entry name" value="PRK01372.1"/>
    <property type="match status" value="1"/>
</dbReference>
<accession>A0A1I7HHR8</accession>
<dbReference type="InterPro" id="IPR011761">
    <property type="entry name" value="ATP-grasp"/>
</dbReference>
<evidence type="ECO:0000256" key="1">
    <source>
        <dbReference type="ARBA" id="ARBA00001936"/>
    </source>
</evidence>
<evidence type="ECO:0000256" key="15">
    <source>
        <dbReference type="ARBA" id="ARBA00023316"/>
    </source>
</evidence>
<feature type="domain" description="ATP-grasp" evidence="21">
    <location>
        <begin position="105"/>
        <end position="300"/>
    </location>
</feature>
<evidence type="ECO:0000256" key="12">
    <source>
        <dbReference type="ARBA" id="ARBA00022960"/>
    </source>
</evidence>
<dbReference type="GO" id="GO:0008360">
    <property type="term" value="P:regulation of cell shape"/>
    <property type="evidence" value="ECO:0007669"/>
    <property type="project" value="UniProtKB-KW"/>
</dbReference>
<evidence type="ECO:0000256" key="10">
    <source>
        <dbReference type="ARBA" id="ARBA00022840"/>
    </source>
</evidence>
<evidence type="ECO:0000256" key="16">
    <source>
        <dbReference type="ARBA" id="ARBA00047614"/>
    </source>
</evidence>
<keyword evidence="11 19" id="KW-0460">Magnesium</keyword>
<name>A0A1I7HHR8_9PROT</name>
<dbReference type="EC" id="6.3.2.4" evidence="5 17"/>
<dbReference type="GO" id="GO:0071555">
    <property type="term" value="P:cell wall organization"/>
    <property type="evidence" value="ECO:0007669"/>
    <property type="project" value="UniProtKB-KW"/>
</dbReference>
<feature type="active site" evidence="18">
    <location>
        <position position="19"/>
    </location>
</feature>
<keyword evidence="15 17" id="KW-0961">Cell wall biogenesis/degradation</keyword>
<feature type="binding site" evidence="19">
    <location>
        <position position="269"/>
    </location>
    <ligand>
        <name>Mg(2+)</name>
        <dbReference type="ChEBI" id="CHEBI:18420"/>
        <label>2</label>
    </ligand>
</feature>
<comment type="pathway">
    <text evidence="17">Cell wall biogenesis; peptidoglycan biosynthesis.</text>
</comment>
<dbReference type="InterPro" id="IPR013815">
    <property type="entry name" value="ATP_grasp_subdomain_1"/>
</dbReference>
<dbReference type="PROSITE" id="PS00844">
    <property type="entry name" value="DALA_DALA_LIGASE_2"/>
    <property type="match status" value="1"/>
</dbReference>
<evidence type="ECO:0000313" key="22">
    <source>
        <dbReference type="EMBL" id="SFU60314.1"/>
    </source>
</evidence>
<evidence type="ECO:0000256" key="3">
    <source>
        <dbReference type="ARBA" id="ARBA00004496"/>
    </source>
</evidence>
<dbReference type="InterPro" id="IPR000291">
    <property type="entry name" value="D-Ala_lig_Van_CS"/>
</dbReference>
<comment type="cofactor">
    <cofactor evidence="19">
        <name>Mg(2+)</name>
        <dbReference type="ChEBI" id="CHEBI:18420"/>
    </cofactor>
    <cofactor evidence="19">
        <name>Mn(2+)</name>
        <dbReference type="ChEBI" id="CHEBI:29035"/>
    </cofactor>
    <text evidence="19">Binds 2 magnesium or manganese ions per subunit.</text>
</comment>
<evidence type="ECO:0000313" key="23">
    <source>
        <dbReference type="Proteomes" id="UP000183926"/>
    </source>
</evidence>
<dbReference type="RefSeq" id="WP_074928284.1">
    <property type="nucleotide sequence ID" value="NZ_FPBL01000005.1"/>
</dbReference>
<dbReference type="PANTHER" id="PTHR23132:SF23">
    <property type="entry name" value="D-ALANINE--D-ALANINE LIGASE B"/>
    <property type="match status" value="1"/>
</dbReference>
<evidence type="ECO:0000259" key="21">
    <source>
        <dbReference type="PROSITE" id="PS50975"/>
    </source>
</evidence>
<evidence type="ECO:0000256" key="2">
    <source>
        <dbReference type="ARBA" id="ARBA00003921"/>
    </source>
</evidence>
<feature type="binding site" evidence="19">
    <location>
        <position position="254"/>
    </location>
    <ligand>
        <name>Mg(2+)</name>
        <dbReference type="ChEBI" id="CHEBI:18420"/>
        <label>1</label>
    </ligand>
</feature>
<evidence type="ECO:0000256" key="4">
    <source>
        <dbReference type="ARBA" id="ARBA00010871"/>
    </source>
</evidence>
<dbReference type="InterPro" id="IPR005905">
    <property type="entry name" value="D_ala_D_ala"/>
</dbReference>
<keyword evidence="14 19" id="KW-0464">Manganese</keyword>
<dbReference type="InterPro" id="IPR011127">
    <property type="entry name" value="Dala_Dala_lig_N"/>
</dbReference>
<evidence type="ECO:0000256" key="17">
    <source>
        <dbReference type="HAMAP-Rule" id="MF_00047"/>
    </source>
</evidence>
<dbReference type="NCBIfam" id="TIGR01205">
    <property type="entry name" value="D_ala_D_alaTIGR"/>
    <property type="match status" value="1"/>
</dbReference>
<dbReference type="Gene3D" id="3.40.50.20">
    <property type="match status" value="1"/>
</dbReference>
<gene>
    <name evidence="17" type="primary">ddl</name>
    <name evidence="22" type="ORF">SAMN05216339_10528</name>
</gene>
<keyword evidence="12 17" id="KW-0133">Cell shape</keyword>
<keyword evidence="9 20" id="KW-0547">Nucleotide-binding</keyword>
<dbReference type="PROSITE" id="PS50975">
    <property type="entry name" value="ATP_GRASP"/>
    <property type="match status" value="1"/>
</dbReference>
<keyword evidence="6 17" id="KW-0963">Cytoplasm</keyword>
<dbReference type="SUPFAM" id="SSF52440">
    <property type="entry name" value="PreATP-grasp domain"/>
    <property type="match status" value="1"/>
</dbReference>
<dbReference type="InterPro" id="IPR011095">
    <property type="entry name" value="Dala_Dala_lig_C"/>
</dbReference>
<proteinExistence type="inferred from homology"/>
<dbReference type="Gene3D" id="3.30.470.20">
    <property type="entry name" value="ATP-grasp fold, B domain"/>
    <property type="match status" value="1"/>
</dbReference>
<keyword evidence="7 17" id="KW-0436">Ligase</keyword>
<dbReference type="Pfam" id="PF07478">
    <property type="entry name" value="Dala_Dala_lig_C"/>
    <property type="match status" value="1"/>
</dbReference>
<dbReference type="FunFam" id="3.40.50.20:FF:000013">
    <property type="entry name" value="D-alanine--D-alanine ligase"/>
    <property type="match status" value="1"/>
</dbReference>
<comment type="cofactor">
    <cofactor evidence="1">
        <name>Mn(2+)</name>
        <dbReference type="ChEBI" id="CHEBI:29035"/>
    </cofactor>
</comment>
<reference evidence="22 23" key="1">
    <citation type="submission" date="2016-10" db="EMBL/GenBank/DDBJ databases">
        <authorList>
            <person name="de Groot N.N."/>
        </authorList>
    </citation>
    <scope>NUCLEOTIDE SEQUENCE [LARGE SCALE GENOMIC DNA]</scope>
    <source>
        <strain evidence="22 23">Nm24</strain>
    </source>
</reference>
<dbReference type="GO" id="GO:0009252">
    <property type="term" value="P:peptidoglycan biosynthetic process"/>
    <property type="evidence" value="ECO:0007669"/>
    <property type="project" value="UniProtKB-UniRule"/>
</dbReference>
<dbReference type="PANTHER" id="PTHR23132">
    <property type="entry name" value="D-ALANINE--D-ALANINE LIGASE"/>
    <property type="match status" value="1"/>
</dbReference>
<dbReference type="PIRSF" id="PIRSF039102">
    <property type="entry name" value="Ddl/VanB"/>
    <property type="match status" value="1"/>
</dbReference>
<dbReference type="AlphaFoldDB" id="A0A1I7HHR8"/>
<dbReference type="HAMAP" id="MF_00047">
    <property type="entry name" value="Dala_Dala_lig"/>
    <property type="match status" value="1"/>
</dbReference>
<dbReference type="Proteomes" id="UP000183926">
    <property type="component" value="Unassembled WGS sequence"/>
</dbReference>
<dbReference type="Pfam" id="PF01820">
    <property type="entry name" value="Dala_Dala_lig_N"/>
    <property type="match status" value="1"/>
</dbReference>
<dbReference type="PROSITE" id="PS00843">
    <property type="entry name" value="DALA_DALA_LIGASE_1"/>
    <property type="match status" value="1"/>
</dbReference>
<keyword evidence="13 17" id="KW-0573">Peptidoglycan synthesis</keyword>
<evidence type="ECO:0000256" key="6">
    <source>
        <dbReference type="ARBA" id="ARBA00022490"/>
    </source>
</evidence>
<dbReference type="GO" id="GO:0005829">
    <property type="term" value="C:cytosol"/>
    <property type="evidence" value="ECO:0007669"/>
    <property type="project" value="TreeGrafter"/>
</dbReference>